<dbReference type="KEGG" id="chyd:H4K34_16250"/>
<dbReference type="EMBL" id="CP060139">
    <property type="protein sequence ID" value="QNR23908.1"/>
    <property type="molecule type" value="Genomic_DNA"/>
</dbReference>
<evidence type="ECO:0000313" key="1">
    <source>
        <dbReference type="EMBL" id="QNR23908.1"/>
    </source>
</evidence>
<dbReference type="InterPro" id="IPR025368">
    <property type="entry name" value="DUF4272"/>
</dbReference>
<dbReference type="AlphaFoldDB" id="A0A7H0VDW0"/>
<dbReference type="Pfam" id="PF14094">
    <property type="entry name" value="DUF4272"/>
    <property type="match status" value="1"/>
</dbReference>
<organism evidence="1 2">
    <name type="scientific">Croceimicrobium hydrocarbonivorans</name>
    <dbReference type="NCBI Taxonomy" id="2761580"/>
    <lineage>
        <taxon>Bacteria</taxon>
        <taxon>Pseudomonadati</taxon>
        <taxon>Bacteroidota</taxon>
        <taxon>Flavobacteriia</taxon>
        <taxon>Flavobacteriales</taxon>
        <taxon>Owenweeksiaceae</taxon>
        <taxon>Croceimicrobium</taxon>
    </lineage>
</organism>
<dbReference type="RefSeq" id="WP_210758444.1">
    <property type="nucleotide sequence ID" value="NZ_CP060139.1"/>
</dbReference>
<evidence type="ECO:0000313" key="2">
    <source>
        <dbReference type="Proteomes" id="UP000516305"/>
    </source>
</evidence>
<reference evidence="1 2" key="1">
    <citation type="submission" date="2020-08" db="EMBL/GenBank/DDBJ databases">
        <title>Croceimicrobium hydrocarbonivorans gen. nov., sp. nov., a novel marine bacterium isolated from a bacterial consortium that degrades polyethylene terephthalate.</title>
        <authorList>
            <person name="Liu R."/>
        </authorList>
    </citation>
    <scope>NUCLEOTIDE SEQUENCE [LARGE SCALE GENOMIC DNA]</scope>
    <source>
        <strain evidence="1 2">A20-9</strain>
    </source>
</reference>
<accession>A0A7H0VDW0</accession>
<protein>
    <submittedName>
        <fullName evidence="1">DUF4272 domain-containing protein</fullName>
    </submittedName>
</protein>
<keyword evidence="2" id="KW-1185">Reference proteome</keyword>
<gene>
    <name evidence="1" type="ORF">H4K34_16250</name>
</gene>
<name>A0A7H0VDW0_9FLAO</name>
<sequence length="424" mass="48695">MRQLFLNNIVNKTIMHNPCTLYANQDLEKDLLNLIAKHFRDPEIEIKALSEGKAISFTEKGGFLKRKTQVQFSLRNRNPQEDLKADTSAMAKNLKGLYGYILGISAKSKEAKKSLLDKIDSVFYEIAVLCSDSKSSKLKALLDDLPKEKLALIFSQSNEFTGRGNIPQLLNPDFELHLNSEGHSEIYPDDSLLKEDDDKEQAVPNEDVYPDQIRRKKESIELLSRASIPYINHLPYVESEELVQVRDEKEIAARTVILALLNYVAFGNINNKEALQEIAKYKLEAFVTDNENAFLYNPTESLKTQMTWKCEAIWTLCWALGIVDDLGPADTLVDLNQIEPQSYPFIFEKDPKEFIQKKHALRSKKEILDQNDLYYRYHWACVNAHLNGEEVAALNSGVVYERIYTLNWLIQFMDEDWDDVSCPT</sequence>
<dbReference type="Proteomes" id="UP000516305">
    <property type="component" value="Chromosome"/>
</dbReference>
<proteinExistence type="predicted"/>